<protein>
    <submittedName>
        <fullName evidence="3">Histidine kinase</fullName>
    </submittedName>
</protein>
<dbReference type="OrthoDB" id="9809908at2"/>
<organism evidence="3 4">
    <name type="scientific">Dinghuibacter silviterrae</name>
    <dbReference type="NCBI Taxonomy" id="1539049"/>
    <lineage>
        <taxon>Bacteria</taxon>
        <taxon>Pseudomonadati</taxon>
        <taxon>Bacteroidota</taxon>
        <taxon>Chitinophagia</taxon>
        <taxon>Chitinophagales</taxon>
        <taxon>Chitinophagaceae</taxon>
        <taxon>Dinghuibacter</taxon>
    </lineage>
</organism>
<dbReference type="AlphaFoldDB" id="A0A4R8DET9"/>
<dbReference type="Proteomes" id="UP000294498">
    <property type="component" value="Unassembled WGS sequence"/>
</dbReference>
<name>A0A4R8DET9_9BACT</name>
<keyword evidence="3" id="KW-0808">Transferase</keyword>
<feature type="transmembrane region" description="Helical" evidence="1">
    <location>
        <begin position="115"/>
        <end position="134"/>
    </location>
</feature>
<dbReference type="InterPro" id="IPR050640">
    <property type="entry name" value="Bact_2-comp_sensor_kinase"/>
</dbReference>
<dbReference type="GO" id="GO:0000155">
    <property type="term" value="F:phosphorelay sensor kinase activity"/>
    <property type="evidence" value="ECO:0007669"/>
    <property type="project" value="InterPro"/>
</dbReference>
<keyword evidence="3" id="KW-0418">Kinase</keyword>
<keyword evidence="1" id="KW-0472">Membrane</keyword>
<dbReference type="PANTHER" id="PTHR34220:SF7">
    <property type="entry name" value="SENSOR HISTIDINE KINASE YPDA"/>
    <property type="match status" value="1"/>
</dbReference>
<feature type="transmembrane region" description="Helical" evidence="1">
    <location>
        <begin position="6"/>
        <end position="27"/>
    </location>
</feature>
<dbReference type="PANTHER" id="PTHR34220">
    <property type="entry name" value="SENSOR HISTIDINE KINASE YPDA"/>
    <property type="match status" value="1"/>
</dbReference>
<dbReference type="RefSeq" id="WP_133996017.1">
    <property type="nucleotide sequence ID" value="NZ_SODV01000002.1"/>
</dbReference>
<reference evidence="3 4" key="1">
    <citation type="submission" date="2019-03" db="EMBL/GenBank/DDBJ databases">
        <title>Genomic Encyclopedia of Type Strains, Phase IV (KMG-IV): sequencing the most valuable type-strain genomes for metagenomic binning, comparative biology and taxonomic classification.</title>
        <authorList>
            <person name="Goeker M."/>
        </authorList>
    </citation>
    <scope>NUCLEOTIDE SEQUENCE [LARGE SCALE GENOMIC DNA]</scope>
    <source>
        <strain evidence="3 4">DSM 100059</strain>
    </source>
</reference>
<gene>
    <name evidence="3" type="ORF">EDB95_3893</name>
</gene>
<feature type="transmembrane region" description="Helical" evidence="1">
    <location>
        <begin position="75"/>
        <end position="103"/>
    </location>
</feature>
<sequence length="359" mass="40942">MKWFIGPYRVYTQAVFWVVVFALYIVLKEYPQRMTGVTLICLVFQETLELALPSYTQNLLVLPLFRQKRWLLGTLAYLLQVVVLIFLLPYVLNAVGYLFGLFFHVTDLVDWRKEHIAFSIVAFTVIATCVKLAVDRLLLEKERRENELRHLKAQLNPHFLFNSLNNLYGLAVATGSGQLSEHMLKLSDLLRYSLYDTSLAFVPLQKELDYIANYVALERLRLSDKARISLSADVDASGVSIAPLLLIVFIENCFKHFSSPRGTPAVIDIVFALEGKRLRMNVRNTVDPDYNAAPAPARKDSAPPAAAEKGGIGLVNVRQRLDLIYPGRYVLAVDKGSDFFEVRLHIELDRHDPELHHRR</sequence>
<accession>A0A4R8DET9</accession>
<feature type="domain" description="Signal transduction histidine kinase internal region" evidence="2">
    <location>
        <begin position="147"/>
        <end position="225"/>
    </location>
</feature>
<evidence type="ECO:0000313" key="4">
    <source>
        <dbReference type="Proteomes" id="UP000294498"/>
    </source>
</evidence>
<dbReference type="GO" id="GO:0016020">
    <property type="term" value="C:membrane"/>
    <property type="evidence" value="ECO:0007669"/>
    <property type="project" value="InterPro"/>
</dbReference>
<keyword evidence="1" id="KW-1133">Transmembrane helix</keyword>
<dbReference type="InterPro" id="IPR010559">
    <property type="entry name" value="Sig_transdc_His_kin_internal"/>
</dbReference>
<evidence type="ECO:0000259" key="2">
    <source>
        <dbReference type="Pfam" id="PF06580"/>
    </source>
</evidence>
<proteinExistence type="predicted"/>
<dbReference type="Pfam" id="PF06580">
    <property type="entry name" value="His_kinase"/>
    <property type="match status" value="1"/>
</dbReference>
<keyword evidence="1" id="KW-0812">Transmembrane</keyword>
<evidence type="ECO:0000313" key="3">
    <source>
        <dbReference type="EMBL" id="TDW96071.1"/>
    </source>
</evidence>
<comment type="caution">
    <text evidence="3">The sequence shown here is derived from an EMBL/GenBank/DDBJ whole genome shotgun (WGS) entry which is preliminary data.</text>
</comment>
<keyword evidence="4" id="KW-1185">Reference proteome</keyword>
<evidence type="ECO:0000256" key="1">
    <source>
        <dbReference type="SAM" id="Phobius"/>
    </source>
</evidence>
<dbReference type="EMBL" id="SODV01000002">
    <property type="protein sequence ID" value="TDW96071.1"/>
    <property type="molecule type" value="Genomic_DNA"/>
</dbReference>